<dbReference type="STRING" id="49186.SAMN05421647_107100"/>
<keyword evidence="8" id="KW-1185">Reference proteome</keyword>
<name>A0A1N6UM02_9GAMM</name>
<keyword evidence="2" id="KW-0472">Membrane</keyword>
<dbReference type="Proteomes" id="UP000186895">
    <property type="component" value="Unassembled WGS sequence"/>
</dbReference>
<keyword evidence="3" id="KW-0564">Palmitate</keyword>
<accession>A0A1N6UM02</accession>
<evidence type="ECO:0000256" key="3">
    <source>
        <dbReference type="ARBA" id="ARBA00023139"/>
    </source>
</evidence>
<dbReference type="Pfam" id="PF07007">
    <property type="entry name" value="LprI"/>
    <property type="match status" value="1"/>
</dbReference>
<dbReference type="GO" id="GO:0005576">
    <property type="term" value="C:extracellular region"/>
    <property type="evidence" value="ECO:0007669"/>
    <property type="project" value="TreeGrafter"/>
</dbReference>
<dbReference type="Pfam" id="PF09864">
    <property type="entry name" value="MliC"/>
    <property type="match status" value="1"/>
</dbReference>
<dbReference type="Gene3D" id="1.20.1270.180">
    <property type="match status" value="1"/>
</dbReference>
<dbReference type="InterPro" id="IPR052755">
    <property type="entry name" value="Lysozyme_Inhibitor_LprI"/>
</dbReference>
<feature type="domain" description="C-type lysozyme inhibitor" evidence="6">
    <location>
        <begin position="205"/>
        <end position="270"/>
    </location>
</feature>
<dbReference type="PROSITE" id="PS51257">
    <property type="entry name" value="PROKAR_LIPOPROTEIN"/>
    <property type="match status" value="1"/>
</dbReference>
<keyword evidence="1" id="KW-0732">Signal</keyword>
<dbReference type="AlphaFoldDB" id="A0A1N6UM02"/>
<feature type="domain" description="Lysozyme inhibitor LprI-like N-terminal" evidence="5">
    <location>
        <begin position="109"/>
        <end position="190"/>
    </location>
</feature>
<evidence type="ECO:0000256" key="2">
    <source>
        <dbReference type="ARBA" id="ARBA00023136"/>
    </source>
</evidence>
<dbReference type="PANTHER" id="PTHR37549:SF1">
    <property type="entry name" value="LIPOPROTEIN LPRI"/>
    <property type="match status" value="1"/>
</dbReference>
<protein>
    <submittedName>
        <fullName evidence="7">Uncharacterized protein YPO0702</fullName>
    </submittedName>
</protein>
<organism evidence="7 8">
    <name type="scientific">Marinobacterium stanieri</name>
    <dbReference type="NCBI Taxonomy" id="49186"/>
    <lineage>
        <taxon>Bacteria</taxon>
        <taxon>Pseudomonadati</taxon>
        <taxon>Pseudomonadota</taxon>
        <taxon>Gammaproteobacteria</taxon>
        <taxon>Oceanospirillales</taxon>
        <taxon>Oceanospirillaceae</taxon>
        <taxon>Marinobacterium</taxon>
    </lineage>
</organism>
<evidence type="ECO:0000259" key="6">
    <source>
        <dbReference type="Pfam" id="PF09864"/>
    </source>
</evidence>
<dbReference type="Gene3D" id="2.40.128.200">
    <property type="match status" value="1"/>
</dbReference>
<sequence>MRSLFLIVVSFSILAGCARQEQPEPPVANNPACTTDWFESVEARLGTGDGQGHGPDIGSQEWFSVVEFRLGLRGQSGVPQAGTDRWCHFIEEQLEPVPQTDGVSPSFNCSAAEALSSAEQHVCGDAELTRLDLTLAQVYEEAQSRVKSESAEARLKAEQRGWLKGRDECWKASDARTCIADAYQRRISTLQARYRLVSFTGPVLYRCGPDSSELAEVRFFDTEPSTAVVQYGNNYALMFATPAASGARYEGRNEVFWEHQGEALIRWGFSAAEVACHRSAN</sequence>
<dbReference type="InterPro" id="IPR018660">
    <property type="entry name" value="MliC"/>
</dbReference>
<dbReference type="SUPFAM" id="SSF141488">
    <property type="entry name" value="YdhA-like"/>
    <property type="match status" value="1"/>
</dbReference>
<evidence type="ECO:0000259" key="5">
    <source>
        <dbReference type="Pfam" id="PF07007"/>
    </source>
</evidence>
<evidence type="ECO:0000256" key="4">
    <source>
        <dbReference type="ARBA" id="ARBA00023288"/>
    </source>
</evidence>
<gene>
    <name evidence="7" type="ORF">SAMN05421647_107100</name>
</gene>
<dbReference type="InterPro" id="IPR009739">
    <property type="entry name" value="LprI-like_N"/>
</dbReference>
<dbReference type="PANTHER" id="PTHR37549">
    <property type="entry name" value="LIPOPROTEIN LPRI"/>
    <property type="match status" value="1"/>
</dbReference>
<dbReference type="RefSeq" id="WP_083703104.1">
    <property type="nucleotide sequence ID" value="NZ_FTMN01000007.1"/>
</dbReference>
<dbReference type="eggNOG" id="COG4461">
    <property type="taxonomic scope" value="Bacteria"/>
</dbReference>
<reference evidence="7 8" key="1">
    <citation type="submission" date="2017-01" db="EMBL/GenBank/DDBJ databases">
        <authorList>
            <person name="Mah S.A."/>
            <person name="Swanson W.J."/>
            <person name="Moy G.W."/>
            <person name="Vacquier V.D."/>
        </authorList>
    </citation>
    <scope>NUCLEOTIDE SEQUENCE [LARGE SCALE GENOMIC DNA]</scope>
    <source>
        <strain evidence="7 8">DSM 7027</strain>
    </source>
</reference>
<keyword evidence="4" id="KW-0449">Lipoprotein</keyword>
<evidence type="ECO:0000256" key="1">
    <source>
        <dbReference type="ARBA" id="ARBA00022729"/>
    </source>
</evidence>
<evidence type="ECO:0000313" key="8">
    <source>
        <dbReference type="Proteomes" id="UP000186895"/>
    </source>
</evidence>
<proteinExistence type="predicted"/>
<evidence type="ECO:0000313" key="7">
    <source>
        <dbReference type="EMBL" id="SIQ66678.1"/>
    </source>
</evidence>
<dbReference type="InterPro" id="IPR036328">
    <property type="entry name" value="MliC_sf"/>
</dbReference>
<dbReference type="EMBL" id="FTMN01000007">
    <property type="protein sequence ID" value="SIQ66678.1"/>
    <property type="molecule type" value="Genomic_DNA"/>
</dbReference>